<dbReference type="PANTHER" id="PTHR36152:SF5">
    <property type="entry name" value="PROTEIN HCP1"/>
    <property type="match status" value="1"/>
</dbReference>
<dbReference type="InterPro" id="IPR008514">
    <property type="entry name" value="T6SS_Hcp"/>
</dbReference>
<reference evidence="2" key="1">
    <citation type="journal article" date="2019" name="Int. J. Syst. Evol. Microbiol.">
        <title>The Global Catalogue of Microorganisms (GCM) 10K type strain sequencing project: providing services to taxonomists for standard genome sequencing and annotation.</title>
        <authorList>
            <consortium name="The Broad Institute Genomics Platform"/>
            <consortium name="The Broad Institute Genome Sequencing Center for Infectious Disease"/>
            <person name="Wu L."/>
            <person name="Ma J."/>
        </authorList>
    </citation>
    <scope>NUCLEOTIDE SEQUENCE [LARGE SCALE GENOMIC DNA]</scope>
    <source>
        <strain evidence="2">JCM 17687</strain>
    </source>
</reference>
<evidence type="ECO:0000313" key="2">
    <source>
        <dbReference type="Proteomes" id="UP001500427"/>
    </source>
</evidence>
<dbReference type="SUPFAM" id="SSF141452">
    <property type="entry name" value="Hcp1-like"/>
    <property type="match status" value="1"/>
</dbReference>
<name>A0ABP9JDP0_9MICO</name>
<dbReference type="RefSeq" id="WP_345507766.1">
    <property type="nucleotide sequence ID" value="NZ_BAABIW010000016.1"/>
</dbReference>
<protein>
    <submittedName>
        <fullName evidence="1">Type VI secretion system tube protein Hcp</fullName>
    </submittedName>
</protein>
<organism evidence="1 2">
    <name type="scientific">Terrabacter aeriphilus</name>
    <dbReference type="NCBI Taxonomy" id="515662"/>
    <lineage>
        <taxon>Bacteria</taxon>
        <taxon>Bacillati</taxon>
        <taxon>Actinomycetota</taxon>
        <taxon>Actinomycetes</taxon>
        <taxon>Micrococcales</taxon>
        <taxon>Intrasporangiaceae</taxon>
        <taxon>Terrabacter</taxon>
    </lineage>
</organism>
<keyword evidence="2" id="KW-1185">Reference proteome</keyword>
<dbReference type="PANTHER" id="PTHR36152">
    <property type="entry name" value="CYTOPLASMIC PROTEIN-RELATED"/>
    <property type="match status" value="1"/>
</dbReference>
<dbReference type="Gene3D" id="2.30.110.20">
    <property type="entry name" value="Hcp1-like"/>
    <property type="match status" value="1"/>
</dbReference>
<dbReference type="EMBL" id="BAABIW010000016">
    <property type="protein sequence ID" value="GAA5028716.1"/>
    <property type="molecule type" value="Genomic_DNA"/>
</dbReference>
<dbReference type="Proteomes" id="UP001500427">
    <property type="component" value="Unassembled WGS sequence"/>
</dbReference>
<dbReference type="InterPro" id="IPR053165">
    <property type="entry name" value="HSI-I_assembly_Hcp1"/>
</dbReference>
<gene>
    <name evidence="1" type="ORF">GCM10023258_24530</name>
</gene>
<dbReference type="InterPro" id="IPR036624">
    <property type="entry name" value="Hcp1-lik_sf"/>
</dbReference>
<comment type="caution">
    <text evidence="1">The sequence shown here is derived from an EMBL/GenBank/DDBJ whole genome shotgun (WGS) entry which is preliminary data.</text>
</comment>
<dbReference type="Pfam" id="PF05638">
    <property type="entry name" value="T6SS_HCP"/>
    <property type="match status" value="1"/>
</dbReference>
<sequence length="156" mass="16500">MDAFMKFDGIEGGSQSKEHQGAVEVLSWDWGITATTSAPTGGGAGAGKARAHEFQIIHRYDLASPLLAASAASGKHLKEAILTVARPGADEGFVTVTMKDLVVTEVLVSGDEDELNEQVSLQPSWISIDYAEPGHGGGPTGRTSRFTWDVRSNKMG</sequence>
<evidence type="ECO:0000313" key="1">
    <source>
        <dbReference type="EMBL" id="GAA5028716.1"/>
    </source>
</evidence>
<accession>A0ABP9JDP0</accession>
<proteinExistence type="predicted"/>